<dbReference type="Pfam" id="PF03864">
    <property type="entry name" value="Phage_cap_E"/>
    <property type="match status" value="1"/>
</dbReference>
<dbReference type="Proteomes" id="UP000294547">
    <property type="component" value="Unassembled WGS sequence"/>
</dbReference>
<dbReference type="OrthoDB" id="6388191at2"/>
<organism evidence="1 2">
    <name type="scientific">Oharaeibacter diazotrophicus</name>
    <dbReference type="NCBI Taxonomy" id="1920512"/>
    <lineage>
        <taxon>Bacteria</taxon>
        <taxon>Pseudomonadati</taxon>
        <taxon>Pseudomonadota</taxon>
        <taxon>Alphaproteobacteria</taxon>
        <taxon>Hyphomicrobiales</taxon>
        <taxon>Pleomorphomonadaceae</taxon>
        <taxon>Oharaeibacter</taxon>
    </lineage>
</organism>
<gene>
    <name evidence="1" type="ORF">EDD54_2240</name>
</gene>
<dbReference type="InterPro" id="IPR005564">
    <property type="entry name" value="Major_capsid_GpE"/>
</dbReference>
<keyword evidence="2" id="KW-1185">Reference proteome</keyword>
<proteinExistence type="predicted"/>
<comment type="caution">
    <text evidence="1">The sequence shown here is derived from an EMBL/GenBank/DDBJ whole genome shotgun (WGS) entry which is preliminary data.</text>
</comment>
<evidence type="ECO:0000313" key="1">
    <source>
        <dbReference type="EMBL" id="TDP85387.1"/>
    </source>
</evidence>
<name>A0A4R6RHS0_9HYPH</name>
<evidence type="ECO:0000313" key="2">
    <source>
        <dbReference type="Proteomes" id="UP000294547"/>
    </source>
</evidence>
<reference evidence="1 2" key="1">
    <citation type="submission" date="2019-03" db="EMBL/GenBank/DDBJ databases">
        <title>Genomic Encyclopedia of Type Strains, Phase IV (KMG-IV): sequencing the most valuable type-strain genomes for metagenomic binning, comparative biology and taxonomic classification.</title>
        <authorList>
            <person name="Goeker M."/>
        </authorList>
    </citation>
    <scope>NUCLEOTIDE SEQUENCE [LARGE SCALE GENOMIC DNA]</scope>
    <source>
        <strain evidence="1 2">DSM 102969</strain>
    </source>
</reference>
<dbReference type="EMBL" id="SNXY01000007">
    <property type="protein sequence ID" value="TDP85387.1"/>
    <property type="molecule type" value="Genomic_DNA"/>
</dbReference>
<protein>
    <submittedName>
        <fullName evidence="1">Major capsid protein E</fullName>
    </submittedName>
</protein>
<sequence>MDPETILDIFNNDLFSSTSLTSAISIVPNSYGRIRELGIFAEEGVPTTSVAISRENDTLNLLPMRPRGGPASVGTRAGADARPFMIPHIPHDDAVLAVDVQNRVSLAPARGLQSVQDMVNKKLITIRNKHAITLEHMRAYALQGLIVDYDGTVVTNLFTEFGVTEKVVDFAFTTGTTDVLSVLRGVSGYMEDNLEGEVMTGLLALCSPEWMDQLLSHPTIKEAYKYYAKEQDPITQDLRRRFVYAGIVFEEYRGVATKLNEDGSKTSRRFIPANTARFVPLGTQDVFRTYFAPPDFVDAANVAPPTGQEQQVFVAPLERMKFGKGVEMHTESNPLPMVKRPKLLVKATMS</sequence>
<dbReference type="AlphaFoldDB" id="A0A4R6RHS0"/>
<dbReference type="RefSeq" id="WP_126541235.1">
    <property type="nucleotide sequence ID" value="NZ_BSPM01000004.1"/>
</dbReference>
<accession>A0A4R6RHS0</accession>